<evidence type="ECO:0000256" key="3">
    <source>
        <dbReference type="ARBA" id="ARBA00022448"/>
    </source>
</evidence>
<organism evidence="13 14">
    <name type="scientific">Lysobacter gummosus</name>
    <dbReference type="NCBI Taxonomy" id="262324"/>
    <lineage>
        <taxon>Bacteria</taxon>
        <taxon>Pseudomonadati</taxon>
        <taxon>Pseudomonadota</taxon>
        <taxon>Gammaproteobacteria</taxon>
        <taxon>Lysobacterales</taxon>
        <taxon>Lysobacteraceae</taxon>
        <taxon>Lysobacter</taxon>
    </lineage>
</organism>
<feature type="transmembrane region" description="Helical" evidence="10">
    <location>
        <begin position="12"/>
        <end position="29"/>
    </location>
</feature>
<keyword evidence="6 10" id="KW-1133">Transmembrane helix</keyword>
<keyword evidence="3" id="KW-0813">Transport</keyword>
<feature type="transmembrane region" description="Helical" evidence="10">
    <location>
        <begin position="152"/>
        <end position="175"/>
    </location>
</feature>
<accession>A0ABY3X8X0</accession>
<feature type="region of interest" description="Disordered" evidence="9">
    <location>
        <begin position="287"/>
        <end position="354"/>
    </location>
</feature>
<evidence type="ECO:0000256" key="6">
    <source>
        <dbReference type="ARBA" id="ARBA00022989"/>
    </source>
</evidence>
<evidence type="ECO:0000256" key="2">
    <source>
        <dbReference type="ARBA" id="ARBA00008873"/>
    </source>
</evidence>
<dbReference type="RefSeq" id="WP_083512564.1">
    <property type="nucleotide sequence ID" value="NZ_CP011131.1"/>
</dbReference>
<feature type="transmembrane region" description="Helical" evidence="10">
    <location>
        <begin position="181"/>
        <end position="202"/>
    </location>
</feature>
<feature type="domain" description="Cation efflux protein cytoplasmic" evidence="12">
    <location>
        <begin position="214"/>
        <end position="288"/>
    </location>
</feature>
<dbReference type="InterPro" id="IPR002524">
    <property type="entry name" value="Cation_efflux"/>
</dbReference>
<evidence type="ECO:0000256" key="7">
    <source>
        <dbReference type="ARBA" id="ARBA00023065"/>
    </source>
</evidence>
<dbReference type="EMBL" id="CP093547">
    <property type="protein sequence ID" value="UNP27881.1"/>
    <property type="molecule type" value="Genomic_DNA"/>
</dbReference>
<sequence length="354" mass="38067">MHSHNHHGHHHGLSGTRAFAAVTLINLAYTALEAGYGFMTNSLALLSDALHNFGDVLGLGLAWGAAALAKRAPTDRHTYGWRRATLLSPLANALLLVGFSGALGWEAIRRFSAPPEIPALPVIIVAALGIAVNLGAAWLVRDGHDHDLNRRGAFLHLMADAAVSLAAVLAGAGMWLTGWEWLDPAIALLIGVVVAVGAFGLLREAFNAAMDAVPRGVDRGEVETLLREQPGVIAIHHLHIWSLGAGEIAMTAHIVRPDDSDHDAFIDRLNRELDRRFGINHPTLQVEHGRACEHDRHDRAPHGDPAHAGGHHHGHDHGDHSHHDHGDHAHEHGADGHEADTPAHPHPHGTTHRH</sequence>
<evidence type="ECO:0000256" key="8">
    <source>
        <dbReference type="ARBA" id="ARBA00023136"/>
    </source>
</evidence>
<keyword evidence="14" id="KW-1185">Reference proteome</keyword>
<evidence type="ECO:0000313" key="13">
    <source>
        <dbReference type="EMBL" id="UNP27881.1"/>
    </source>
</evidence>
<dbReference type="NCBIfam" id="TIGR01297">
    <property type="entry name" value="CDF"/>
    <property type="match status" value="1"/>
</dbReference>
<dbReference type="SUPFAM" id="SSF160240">
    <property type="entry name" value="Cation efflux protein cytoplasmic domain-like"/>
    <property type="match status" value="1"/>
</dbReference>
<dbReference type="InterPro" id="IPR058533">
    <property type="entry name" value="Cation_efflux_TM"/>
</dbReference>
<gene>
    <name evidence="13" type="ORF">MOV92_15355</name>
</gene>
<dbReference type="InterPro" id="IPR036837">
    <property type="entry name" value="Cation_efflux_CTD_sf"/>
</dbReference>
<dbReference type="Pfam" id="PF16916">
    <property type="entry name" value="ZT_dimer"/>
    <property type="match status" value="1"/>
</dbReference>
<dbReference type="InterPro" id="IPR027470">
    <property type="entry name" value="Cation_efflux_CTD"/>
</dbReference>
<feature type="compositionally biased region" description="Basic residues" evidence="9">
    <location>
        <begin position="345"/>
        <end position="354"/>
    </location>
</feature>
<evidence type="ECO:0000259" key="12">
    <source>
        <dbReference type="Pfam" id="PF16916"/>
    </source>
</evidence>
<keyword evidence="5" id="KW-0864">Zinc transport</keyword>
<feature type="transmembrane region" description="Helical" evidence="10">
    <location>
        <begin position="120"/>
        <end position="140"/>
    </location>
</feature>
<feature type="compositionally biased region" description="Basic and acidic residues" evidence="9">
    <location>
        <begin position="287"/>
        <end position="305"/>
    </location>
</feature>
<evidence type="ECO:0000256" key="9">
    <source>
        <dbReference type="SAM" id="MobiDB-lite"/>
    </source>
</evidence>
<evidence type="ECO:0000256" key="1">
    <source>
        <dbReference type="ARBA" id="ARBA00004141"/>
    </source>
</evidence>
<keyword evidence="7" id="KW-0406">Ion transport</keyword>
<reference evidence="13 14" key="1">
    <citation type="submission" date="2022-03" db="EMBL/GenBank/DDBJ databases">
        <title>Complete genome sequence of Lysobacter capsici VKM B-2533 and Lysobacter gummosus 10.1.1, promising sources of lytic agents.</title>
        <authorList>
            <person name="Tarlachkov S.V."/>
            <person name="Kudryakova I.V."/>
            <person name="Afoshin A.S."/>
            <person name="Leontyevskaya E.A."/>
            <person name="Leontyevskaya N.V."/>
        </authorList>
    </citation>
    <scope>NUCLEOTIDE SEQUENCE [LARGE SCALE GENOMIC DNA]</scope>
    <source>
        <strain evidence="13 14">10.1.1</strain>
    </source>
</reference>
<feature type="domain" description="Cation efflux protein transmembrane" evidence="11">
    <location>
        <begin position="22"/>
        <end position="206"/>
    </location>
</feature>
<dbReference type="PANTHER" id="PTHR11562:SF17">
    <property type="entry name" value="RE54080P-RELATED"/>
    <property type="match status" value="1"/>
</dbReference>
<dbReference type="Gene3D" id="1.20.1510.10">
    <property type="entry name" value="Cation efflux protein transmembrane domain"/>
    <property type="match status" value="1"/>
</dbReference>
<evidence type="ECO:0000313" key="14">
    <source>
        <dbReference type="Proteomes" id="UP000829194"/>
    </source>
</evidence>
<evidence type="ECO:0000256" key="10">
    <source>
        <dbReference type="SAM" id="Phobius"/>
    </source>
</evidence>
<feature type="transmembrane region" description="Helical" evidence="10">
    <location>
        <begin position="90"/>
        <end position="108"/>
    </location>
</feature>
<name>A0ABY3X8X0_9GAMM</name>
<comment type="similarity">
    <text evidence="2">Belongs to the cation diffusion facilitator (CDF) transporter (TC 2.A.4) family. SLC30A subfamily.</text>
</comment>
<dbReference type="PANTHER" id="PTHR11562">
    <property type="entry name" value="CATION EFFLUX PROTEIN/ ZINC TRANSPORTER"/>
    <property type="match status" value="1"/>
</dbReference>
<evidence type="ECO:0000256" key="4">
    <source>
        <dbReference type="ARBA" id="ARBA00022692"/>
    </source>
</evidence>
<dbReference type="Proteomes" id="UP000829194">
    <property type="component" value="Chromosome"/>
</dbReference>
<dbReference type="InterPro" id="IPR027469">
    <property type="entry name" value="Cation_efflux_TMD_sf"/>
</dbReference>
<dbReference type="SUPFAM" id="SSF161111">
    <property type="entry name" value="Cation efflux protein transmembrane domain-like"/>
    <property type="match status" value="1"/>
</dbReference>
<evidence type="ECO:0000256" key="5">
    <source>
        <dbReference type="ARBA" id="ARBA00022906"/>
    </source>
</evidence>
<evidence type="ECO:0000259" key="11">
    <source>
        <dbReference type="Pfam" id="PF01545"/>
    </source>
</evidence>
<proteinExistence type="inferred from homology"/>
<dbReference type="InterPro" id="IPR050681">
    <property type="entry name" value="CDF/SLC30A"/>
</dbReference>
<feature type="compositionally biased region" description="Basic and acidic residues" evidence="9">
    <location>
        <begin position="316"/>
        <end position="343"/>
    </location>
</feature>
<keyword evidence="4 10" id="KW-0812">Transmembrane</keyword>
<comment type="subcellular location">
    <subcellularLocation>
        <location evidence="1">Membrane</location>
        <topology evidence="1">Multi-pass membrane protein</topology>
    </subcellularLocation>
</comment>
<keyword evidence="5" id="KW-0862">Zinc</keyword>
<dbReference type="Pfam" id="PF01545">
    <property type="entry name" value="Cation_efflux"/>
    <property type="match status" value="1"/>
</dbReference>
<keyword evidence="8 10" id="KW-0472">Membrane</keyword>
<protein>
    <submittedName>
        <fullName evidence="13">Cation diffusion facilitator family transporter</fullName>
    </submittedName>
</protein>